<dbReference type="Proteomes" id="UP000290289">
    <property type="component" value="Chromosome 1"/>
</dbReference>
<accession>A0A498KJK8</accession>
<organism evidence="1 2">
    <name type="scientific">Malus domestica</name>
    <name type="common">Apple</name>
    <name type="synonym">Pyrus malus</name>
    <dbReference type="NCBI Taxonomy" id="3750"/>
    <lineage>
        <taxon>Eukaryota</taxon>
        <taxon>Viridiplantae</taxon>
        <taxon>Streptophyta</taxon>
        <taxon>Embryophyta</taxon>
        <taxon>Tracheophyta</taxon>
        <taxon>Spermatophyta</taxon>
        <taxon>Magnoliopsida</taxon>
        <taxon>eudicotyledons</taxon>
        <taxon>Gunneridae</taxon>
        <taxon>Pentapetalae</taxon>
        <taxon>rosids</taxon>
        <taxon>fabids</taxon>
        <taxon>Rosales</taxon>
        <taxon>Rosaceae</taxon>
        <taxon>Amygdaloideae</taxon>
        <taxon>Maleae</taxon>
        <taxon>Malus</taxon>
    </lineage>
</organism>
<reference evidence="1 2" key="1">
    <citation type="submission" date="2018-10" db="EMBL/GenBank/DDBJ databases">
        <title>A high-quality apple genome assembly.</title>
        <authorList>
            <person name="Hu J."/>
        </authorList>
    </citation>
    <scope>NUCLEOTIDE SEQUENCE [LARGE SCALE GENOMIC DNA]</scope>
    <source>
        <strain evidence="2">cv. HFTH1</strain>
        <tissue evidence="1">Young leaf</tissue>
    </source>
</reference>
<keyword evidence="2" id="KW-1185">Reference proteome</keyword>
<evidence type="ECO:0008006" key="3">
    <source>
        <dbReference type="Google" id="ProtNLM"/>
    </source>
</evidence>
<evidence type="ECO:0000313" key="1">
    <source>
        <dbReference type="EMBL" id="RXI07606.1"/>
    </source>
</evidence>
<name>A0A498KJK8_MALDO</name>
<protein>
    <recommendedName>
        <fullName evidence="3">HTH myb-type domain-containing protein</fullName>
    </recommendedName>
</protein>
<dbReference type="AlphaFoldDB" id="A0A498KJK8"/>
<proteinExistence type="predicted"/>
<evidence type="ECO:0000313" key="2">
    <source>
        <dbReference type="Proteomes" id="UP000290289"/>
    </source>
</evidence>
<gene>
    <name evidence="1" type="ORF">DVH24_005379</name>
</gene>
<comment type="caution">
    <text evidence="1">The sequence shown here is derived from an EMBL/GenBank/DDBJ whole genome shotgun (WGS) entry which is preliminary data.</text>
</comment>
<sequence>MDTHSSGEDFLIKVTQQVSAERLNYCFRVNGCRHESPILLPSNESDGQKGSIIKHIGTKTVVQIRSHAQKFFSKVSAFSSHDDHLRCVFALPIAWFSTRLIL</sequence>
<dbReference type="EMBL" id="RDQH01000327">
    <property type="protein sequence ID" value="RXI07606.1"/>
    <property type="molecule type" value="Genomic_DNA"/>
</dbReference>